<evidence type="ECO:0008006" key="3">
    <source>
        <dbReference type="Google" id="ProtNLM"/>
    </source>
</evidence>
<dbReference type="InterPro" id="IPR057006">
    <property type="entry name" value="Phage_TAC_19"/>
</dbReference>
<protein>
    <recommendedName>
        <fullName evidence="3">Phage protein</fullName>
    </recommendedName>
</protein>
<gene>
    <name evidence="1" type="ORF">HI921_09065</name>
</gene>
<comment type="caution">
    <text evidence="1">The sequence shown here is derived from an EMBL/GenBank/DDBJ whole genome shotgun (WGS) entry which is preliminary data.</text>
</comment>
<organism evidence="1 2">
    <name type="scientific">Enterococcus mundtii</name>
    <dbReference type="NCBI Taxonomy" id="53346"/>
    <lineage>
        <taxon>Bacteria</taxon>
        <taxon>Bacillati</taxon>
        <taxon>Bacillota</taxon>
        <taxon>Bacilli</taxon>
        <taxon>Lactobacillales</taxon>
        <taxon>Enterococcaceae</taxon>
        <taxon>Enterococcus</taxon>
    </lineage>
</organism>
<sequence>MEITLLINGEERTFSKKNFTLRENLIAMKHQVKADVYYSDEEALKNPEKYEELQKDLLETISKIFDEQFTDEQLMTGLVIEKADVITDVLVRAMGGNKKDDKKKNKNQ</sequence>
<dbReference type="AlphaFoldDB" id="A0A848MXH6"/>
<accession>A0A848MXH6</accession>
<evidence type="ECO:0000313" key="2">
    <source>
        <dbReference type="Proteomes" id="UP000557857"/>
    </source>
</evidence>
<dbReference type="Proteomes" id="UP000557857">
    <property type="component" value="Unassembled WGS sequence"/>
</dbReference>
<dbReference type="Pfam" id="PF23857">
    <property type="entry name" value="Phage_TAC_19"/>
    <property type="match status" value="1"/>
</dbReference>
<dbReference type="RefSeq" id="WP_169058693.1">
    <property type="nucleotide sequence ID" value="NZ_JABCAG010000023.1"/>
</dbReference>
<name>A0A848MXH6_ENTMU</name>
<proteinExistence type="predicted"/>
<dbReference type="EMBL" id="JABCAG010000023">
    <property type="protein sequence ID" value="NMP58610.1"/>
    <property type="molecule type" value="Genomic_DNA"/>
</dbReference>
<evidence type="ECO:0000313" key="1">
    <source>
        <dbReference type="EMBL" id="NMP58610.1"/>
    </source>
</evidence>
<reference evidence="1 2" key="1">
    <citation type="submission" date="2020-04" db="EMBL/GenBank/DDBJ databases">
        <authorList>
            <person name="Abaymova A."/>
            <person name="Teymurazov M."/>
            <person name="Tazyna O."/>
            <person name="Chatushin Y."/>
            <person name="Svetoch E."/>
            <person name="Pereligyn V."/>
            <person name="Pohylenko V."/>
            <person name="Platonov M."/>
            <person name="Kartsev N."/>
            <person name="Skryabin Y."/>
            <person name="Sizova A."/>
            <person name="Solomentsev V."/>
            <person name="Kislichkina A."/>
            <person name="Bogun A."/>
        </authorList>
    </citation>
    <scope>NUCLEOTIDE SEQUENCE [LARGE SCALE GENOMIC DNA]</scope>
    <source>
        <strain evidence="2">SCPM-O-B-8398 (E28)</strain>
    </source>
</reference>
<dbReference type="NCBIfam" id="NF047360">
    <property type="entry name" value="tail_chap_PVL"/>
    <property type="match status" value="1"/>
</dbReference>